<keyword evidence="12 19" id="KW-1133">Transmembrane helix</keyword>
<keyword evidence="13 19" id="KW-0472">Membrane</keyword>
<feature type="domain" description="P-type" evidence="20">
    <location>
        <begin position="60"/>
        <end position="106"/>
    </location>
</feature>
<dbReference type="InterPro" id="IPR030458">
    <property type="entry name" value="Glyco_hydro_31_AS"/>
</dbReference>
<keyword evidence="15" id="KW-0325">Glycoprotein</keyword>
<dbReference type="CDD" id="cd06602">
    <property type="entry name" value="GH31_MGAM_SI_GAA"/>
    <property type="match status" value="2"/>
</dbReference>
<evidence type="ECO:0000256" key="19">
    <source>
        <dbReference type="SAM" id="Phobius"/>
    </source>
</evidence>
<dbReference type="InterPro" id="IPR017853">
    <property type="entry name" value="GH"/>
</dbReference>
<evidence type="ECO:0000256" key="15">
    <source>
        <dbReference type="ARBA" id="ARBA00023180"/>
    </source>
</evidence>
<dbReference type="PANTHER" id="PTHR22762">
    <property type="entry name" value="ALPHA-GLUCOSIDASE"/>
    <property type="match status" value="1"/>
</dbReference>
<comment type="catalytic activity">
    <reaction evidence="1">
        <text>Hydrolysis of terminal, non-reducing (1-&gt;4)-linked alpha-D-glucose residues with release of alpha-D-glucose.</text>
        <dbReference type="EC" id="3.2.1.20"/>
    </reaction>
</comment>
<evidence type="ECO:0000256" key="10">
    <source>
        <dbReference type="ARBA" id="ARBA00022801"/>
    </source>
</evidence>
<keyword evidence="7 19" id="KW-0812">Transmembrane</keyword>
<dbReference type="EC" id="3.2.1.20" evidence="5"/>
<keyword evidence="16" id="KW-0326">Glycosidase</keyword>
<dbReference type="GO" id="GO:0030246">
    <property type="term" value="F:carbohydrate binding"/>
    <property type="evidence" value="ECO:0007669"/>
    <property type="project" value="InterPro"/>
</dbReference>
<keyword evidence="9" id="KW-0677">Repeat</keyword>
<dbReference type="CDD" id="cd14752">
    <property type="entry name" value="GH31_N"/>
    <property type="match status" value="2"/>
</dbReference>
<dbReference type="Pfam" id="PF21365">
    <property type="entry name" value="Glyco_hydro_31_3rd"/>
    <property type="match status" value="2"/>
</dbReference>
<evidence type="ECO:0000256" key="17">
    <source>
        <dbReference type="ARBA" id="ARBA00041343"/>
    </source>
</evidence>
<comment type="similarity">
    <text evidence="4">Belongs to the glycosyl hydrolase 31 family.</text>
</comment>
<dbReference type="FunFam" id="3.20.20.80:FF:000016">
    <property type="entry name" value="Maltase-glucoamylase, intestinal"/>
    <property type="match status" value="2"/>
</dbReference>
<dbReference type="FunFam" id="2.60.40.1180:FF:000001">
    <property type="entry name" value="Maltase-glucoamylase, intestinal"/>
    <property type="match status" value="2"/>
</dbReference>
<dbReference type="SUPFAM" id="SSF74650">
    <property type="entry name" value="Galactose mutarotase-like"/>
    <property type="match status" value="2"/>
</dbReference>
<feature type="domain" description="P-type" evidence="20">
    <location>
        <begin position="923"/>
        <end position="969"/>
    </location>
</feature>
<evidence type="ECO:0000256" key="2">
    <source>
        <dbReference type="ARBA" id="ARBA00004167"/>
    </source>
</evidence>
<dbReference type="PROSITE" id="PS00025">
    <property type="entry name" value="P_TREFOIL_1"/>
    <property type="match status" value="1"/>
</dbReference>
<dbReference type="InterPro" id="IPR011013">
    <property type="entry name" value="Gal_mutarotase_sf_dom"/>
</dbReference>
<evidence type="ECO:0000256" key="11">
    <source>
        <dbReference type="ARBA" id="ARBA00022968"/>
    </source>
</evidence>
<evidence type="ECO:0000256" key="8">
    <source>
        <dbReference type="ARBA" id="ARBA00022729"/>
    </source>
</evidence>
<dbReference type="PROSITE" id="PS00707">
    <property type="entry name" value="GLYCOSYL_HYDROL_F31_2"/>
    <property type="match status" value="1"/>
</dbReference>
<evidence type="ECO:0000256" key="9">
    <source>
        <dbReference type="ARBA" id="ARBA00022737"/>
    </source>
</evidence>
<reference evidence="21" key="1">
    <citation type="submission" date="2021-01" db="EMBL/GenBank/DDBJ databases">
        <title>A chromosome-scale assembly of European eel, Anguilla anguilla.</title>
        <authorList>
            <person name="Henkel C."/>
            <person name="Jong-Raadsen S.A."/>
            <person name="Dufour S."/>
            <person name="Weltzien F.-A."/>
            <person name="Palstra A.P."/>
            <person name="Pelster B."/>
            <person name="Spaink H.P."/>
            <person name="Van Den Thillart G.E."/>
            <person name="Jansen H."/>
            <person name="Zahm M."/>
            <person name="Klopp C."/>
            <person name="Cedric C."/>
            <person name="Louis A."/>
            <person name="Berthelot C."/>
            <person name="Parey E."/>
            <person name="Roest Crollius H."/>
            <person name="Montfort J."/>
            <person name="Robinson-Rechavi M."/>
            <person name="Bucao C."/>
            <person name="Bouchez O."/>
            <person name="Gislard M."/>
            <person name="Lluch J."/>
            <person name="Milhes M."/>
            <person name="Lampietro C."/>
            <person name="Lopez Roques C."/>
            <person name="Donnadieu C."/>
            <person name="Braasch I."/>
            <person name="Desvignes T."/>
            <person name="Postlethwait J."/>
            <person name="Bobe J."/>
            <person name="Guiguen Y."/>
            <person name="Dirks R."/>
        </authorList>
    </citation>
    <scope>NUCLEOTIDE SEQUENCE</scope>
    <source>
        <strain evidence="21">Tag_6206</strain>
        <tissue evidence="21">Liver</tissue>
    </source>
</reference>
<evidence type="ECO:0000256" key="12">
    <source>
        <dbReference type="ARBA" id="ARBA00022989"/>
    </source>
</evidence>
<evidence type="ECO:0000313" key="21">
    <source>
        <dbReference type="EMBL" id="KAG5837057.1"/>
    </source>
</evidence>
<proteinExistence type="inferred from homology"/>
<organism evidence="21 22">
    <name type="scientific">Anguilla anguilla</name>
    <name type="common">European freshwater eel</name>
    <name type="synonym">Muraena anguilla</name>
    <dbReference type="NCBI Taxonomy" id="7936"/>
    <lineage>
        <taxon>Eukaryota</taxon>
        <taxon>Metazoa</taxon>
        <taxon>Chordata</taxon>
        <taxon>Craniata</taxon>
        <taxon>Vertebrata</taxon>
        <taxon>Euteleostomi</taxon>
        <taxon>Actinopterygii</taxon>
        <taxon>Neopterygii</taxon>
        <taxon>Teleostei</taxon>
        <taxon>Anguilliformes</taxon>
        <taxon>Anguillidae</taxon>
        <taxon>Anguilla</taxon>
    </lineage>
</organism>
<keyword evidence="6" id="KW-0765">Sulfation</keyword>
<dbReference type="EMBL" id="JAFIRN010000013">
    <property type="protein sequence ID" value="KAG5837057.1"/>
    <property type="molecule type" value="Genomic_DNA"/>
</dbReference>
<dbReference type="GO" id="GO:0016324">
    <property type="term" value="C:apical plasma membrane"/>
    <property type="evidence" value="ECO:0007669"/>
    <property type="project" value="UniProtKB-SubCell"/>
</dbReference>
<accession>A0A9D3RRI6</accession>
<dbReference type="Gene3D" id="2.60.40.1760">
    <property type="entry name" value="glycosyl hydrolase (family 31)"/>
    <property type="match status" value="2"/>
</dbReference>
<dbReference type="GO" id="GO:0005737">
    <property type="term" value="C:cytoplasm"/>
    <property type="evidence" value="ECO:0007669"/>
    <property type="project" value="UniProtKB-ARBA"/>
</dbReference>
<evidence type="ECO:0000256" key="7">
    <source>
        <dbReference type="ARBA" id="ARBA00022692"/>
    </source>
</evidence>
<dbReference type="PANTHER" id="PTHR22762:SF133">
    <property type="entry name" value="P-TYPE DOMAIN-CONTAINING PROTEIN"/>
    <property type="match status" value="1"/>
</dbReference>
<dbReference type="CDD" id="cd00111">
    <property type="entry name" value="Trefoil"/>
    <property type="match status" value="2"/>
</dbReference>
<comment type="caution">
    <text evidence="18">Lacks conserved residue(s) required for the propagation of feature annotation.</text>
</comment>
<keyword evidence="11" id="KW-0735">Signal-anchor</keyword>
<gene>
    <name evidence="21" type="ORF">ANANG_G00235230</name>
</gene>
<evidence type="ECO:0000256" key="4">
    <source>
        <dbReference type="ARBA" id="ARBA00007806"/>
    </source>
</evidence>
<dbReference type="Pfam" id="PF00088">
    <property type="entry name" value="Trefoil"/>
    <property type="match status" value="2"/>
</dbReference>
<evidence type="ECO:0000256" key="13">
    <source>
        <dbReference type="ARBA" id="ARBA00023136"/>
    </source>
</evidence>
<dbReference type="GO" id="GO:0005975">
    <property type="term" value="P:carbohydrate metabolic process"/>
    <property type="evidence" value="ECO:0007669"/>
    <property type="project" value="InterPro"/>
</dbReference>
<keyword evidence="10" id="KW-0378">Hydrolase</keyword>
<dbReference type="FunFam" id="2.60.40.1180:FF:000005">
    <property type="entry name" value="Maltase-glucoamylase, intestinal"/>
    <property type="match status" value="2"/>
</dbReference>
<comment type="subcellular location">
    <subcellularLocation>
        <location evidence="3">Endomembrane system</location>
    </subcellularLocation>
    <subcellularLocation>
        <location evidence="2">Membrane</location>
        <topology evidence="2">Single-pass membrane protein</topology>
    </subcellularLocation>
</comment>
<dbReference type="InterPro" id="IPR048395">
    <property type="entry name" value="Glyco_hydro_31_C"/>
</dbReference>
<evidence type="ECO:0000256" key="1">
    <source>
        <dbReference type="ARBA" id="ARBA00001657"/>
    </source>
</evidence>
<dbReference type="Pfam" id="PF01055">
    <property type="entry name" value="Glyco_hydro_31_2nd"/>
    <property type="match status" value="2"/>
</dbReference>
<evidence type="ECO:0000256" key="6">
    <source>
        <dbReference type="ARBA" id="ARBA00022641"/>
    </source>
</evidence>
<evidence type="ECO:0000256" key="16">
    <source>
        <dbReference type="ARBA" id="ARBA00023295"/>
    </source>
</evidence>
<dbReference type="PROSITE" id="PS00129">
    <property type="entry name" value="GLYCOSYL_HYDROL_F31_1"/>
    <property type="match status" value="1"/>
</dbReference>
<protein>
    <recommendedName>
        <fullName evidence="5">alpha-glucosidase</fullName>
        <ecNumber evidence="5">3.2.1.20</ecNumber>
    </recommendedName>
    <alternativeName>
        <fullName evidence="17">Maltase</fullName>
    </alternativeName>
</protein>
<dbReference type="SUPFAM" id="SSF57492">
    <property type="entry name" value="Trefoil"/>
    <property type="match status" value="1"/>
</dbReference>
<dbReference type="SMART" id="SM00018">
    <property type="entry name" value="PD"/>
    <property type="match status" value="2"/>
</dbReference>
<dbReference type="InterPro" id="IPR000322">
    <property type="entry name" value="Glyco_hydro_31_TIM"/>
</dbReference>
<dbReference type="Proteomes" id="UP001044222">
    <property type="component" value="Chromosome 13"/>
</dbReference>
<dbReference type="GO" id="GO:0012505">
    <property type="term" value="C:endomembrane system"/>
    <property type="evidence" value="ECO:0007669"/>
    <property type="project" value="UniProtKB-ARBA"/>
</dbReference>
<dbReference type="InterPro" id="IPR013780">
    <property type="entry name" value="Glyco_hydro_b"/>
</dbReference>
<keyword evidence="14" id="KW-1015">Disulfide bond</keyword>
<evidence type="ECO:0000256" key="3">
    <source>
        <dbReference type="ARBA" id="ARBA00004308"/>
    </source>
</evidence>
<dbReference type="Gene3D" id="2.60.40.1180">
    <property type="entry name" value="Golgi alpha-mannosidase II"/>
    <property type="match status" value="4"/>
</dbReference>
<dbReference type="Pfam" id="PF13802">
    <property type="entry name" value="Gal_mutarotas_2"/>
    <property type="match status" value="2"/>
</dbReference>
<keyword evidence="22" id="KW-1185">Reference proteome</keyword>
<dbReference type="PROSITE" id="PS51448">
    <property type="entry name" value="P_TREFOIL_2"/>
    <property type="match status" value="2"/>
</dbReference>
<dbReference type="Gene3D" id="3.20.20.80">
    <property type="entry name" value="Glycosidases"/>
    <property type="match status" value="2"/>
</dbReference>
<sequence>MEHSARKSAIKMGNRKFSGLEVILIVMFLLISVVAVVLIVLLATADQTVIKDDGVLEFAPKCPNITLGERVDCYPDAGASQSLCIARGCCWQPMDEAFVPWCFFPTNHGYQVMSQSSNSQAKTEAQLKRMPSPSLFGADIEELTFQAEMQTDNRFRFKITDAHKARFEVPHEHVKPPSSTATPNPNYTFELVKNPFGVKLRRKSSGNVLFDTTIGPLVFADQYLQLSAKLPSHNIYGLGEHVHQNFRHDTNWKTWPIFTRDAFPNGGTHNLYGAYTFFLCLEDDSGKSFGVFLMNSNAMEVTIQPAPAVTYRTIGGILDFYILLGDTPEAVVQEYLELIGRPVIPPYWSLGFQLSRWDYGSLEEVKLTVERNRAIGLPYEIQYTDIDYMEDKKDFTYDTVKFKDLPQFADYLHEFGQKYILILDPAIATSRRVNGAYGSYDRGTVKKAWVTESDGKTPLVGEVWPGETVFPDYTNPACIEWWADEIERFYKEVKHDALWIDMNEVANFKKGSTKGCAANNLNYPPFTPNILDGVMYSKTLCMDAKQTWGDHYDVHSLYGYSMVLATEIALKRVFGNNRTLMLTRSSFPGVGKYSGHWLGDNAANWNDIKWAIPGMLEFGLFGVPYIGADICGFFDDTTEELCRRWMQVGAFYPFSRNHNAQNYKPQDPAYFGADSLLVNTSKHYLNIRYTLLPYLYTLFYKAHVYGDTVVRAMMHEFYSDNATWAVDRQFLWGPHLLITPVLEPNVDKVWAYIPDAVWYDYETQERLISRKQHVEMNLPADKLGLHIRGGAILPTQSPAVTTVYSRRNPMGLIIALDDANRAAGELFWDDGDSRDTVLSGTYIHYKFSVDSGVLQIQALKTGYTDPNNLKFETITILGLKIPPFTITVGGDNTTSVPPENFAYNSTTQVLHITGLQLQLGKNYTVRWDETIARIDCHPEENATETKCRARGCIWQPVNIPGAPWCYYPEDSGYRVENVQEQNGGLSVDIRRNIKQQAFHRQGSPDIDLLRVEIQYHSGHMLQFKVYDPANKRFEVPVPLNVPSTPETDEKKRLYIVKVMDSPFGILVVRKSTGTVIWDSAIPGFTFSDLFIQISTLLPSEYIYGFGETEHQQYAHDMNWHTWGMFAKDQPPGDKMNCYGVHPFYMGLEKTSEAYGVLLLNSNAMDVTLQPTPALTYRTLGGILDFYMVMGPTPELVVQQYTALIGRPVMPAYWALGFQLCRYGYENDTEISQLYEDMRKAEIPYDVQYADIDYMERQLDFVLDKNFKGLPALVDQMRNEGMKFIFILDPAISGNETAYPAFERGVQDDVFIKWPAEISNDIVWGKVWPDYPNVTVNNSLDWDTQVELYRAYAAFPDFFRSRTATWWHREIEEFYNKTMKFDGLWIDMNEPASFVHGTIRGQCLGNPIYDFPSYMPPLESKHMGLSHKTLCMNSQQFLPDGTPVKHYDVHNLYGWSHTKPTYDALLKVTGERGIVVTRSTYPSSGKWAGHWLGDNNASWDQLAKSIIGMMEFSLFGISYTGADICGFFNEPTYDMCLRWMQLGAFYPYSRNHNGLGNQRQDPVAWDAEFAAASRDVLNIRYTLLPYLYTLMFQAHSEGSTVVRPLLHEFVDDRITWSIYEQFLWGPALLISPALYPNITVVKGYMPDARWYNYHTAKDIGQRRTWVNMDTPLNQINLHVRGGHILPWQKPENNTQYSRNNPLGLIVALSDAGDAQGSFFWDDGKSIDTYGNKQYLLVSFNASQSSLVNNVSHDGLAPADRLVLGEVKVWGARTQVKTVTVQIRSEPPIPVTTFTHNPTTQELVVDLSTLSVSVEQPFKLNFT</sequence>
<dbReference type="Gene3D" id="4.10.110.10">
    <property type="entry name" value="Spasmolytic Protein, domain 1"/>
    <property type="match status" value="2"/>
</dbReference>
<dbReference type="FunFam" id="2.60.40.1760:FF:000001">
    <property type="entry name" value="Maltase-glucoamylase, intestinal"/>
    <property type="match status" value="2"/>
</dbReference>
<feature type="transmembrane region" description="Helical" evidence="19">
    <location>
        <begin position="20"/>
        <end position="43"/>
    </location>
</feature>
<dbReference type="InterPro" id="IPR044913">
    <property type="entry name" value="P_trefoil_dom_sf"/>
</dbReference>
<dbReference type="InterPro" id="IPR017957">
    <property type="entry name" value="P_trefoil_CS"/>
</dbReference>
<evidence type="ECO:0000256" key="18">
    <source>
        <dbReference type="PROSITE-ProRule" id="PRU00779"/>
    </source>
</evidence>
<evidence type="ECO:0000313" key="22">
    <source>
        <dbReference type="Proteomes" id="UP001044222"/>
    </source>
</evidence>
<evidence type="ECO:0000256" key="5">
    <source>
        <dbReference type="ARBA" id="ARBA00012741"/>
    </source>
</evidence>
<dbReference type="SUPFAM" id="SSF51445">
    <property type="entry name" value="(Trans)glycosidases"/>
    <property type="match status" value="2"/>
</dbReference>
<name>A0A9D3RRI6_ANGAN</name>
<dbReference type="InterPro" id="IPR030459">
    <property type="entry name" value="Glyco_hydro_31_CS"/>
</dbReference>
<comment type="caution">
    <text evidence="21">The sequence shown here is derived from an EMBL/GenBank/DDBJ whole genome shotgun (WGS) entry which is preliminary data.</text>
</comment>
<evidence type="ECO:0000259" key="20">
    <source>
        <dbReference type="PROSITE" id="PS51448"/>
    </source>
</evidence>
<keyword evidence="8" id="KW-0732">Signal</keyword>
<dbReference type="InterPro" id="IPR025887">
    <property type="entry name" value="Glyco_hydro_31_N_dom"/>
</dbReference>
<dbReference type="InterPro" id="IPR000519">
    <property type="entry name" value="P_trefoil_dom"/>
</dbReference>
<dbReference type="SUPFAM" id="SSF51011">
    <property type="entry name" value="Glycosyl hydrolase domain"/>
    <property type="match status" value="2"/>
</dbReference>
<dbReference type="GO" id="GO:0004558">
    <property type="term" value="F:alpha-1,4-glucosidase activity"/>
    <property type="evidence" value="ECO:0007669"/>
    <property type="project" value="TreeGrafter"/>
</dbReference>
<evidence type="ECO:0000256" key="14">
    <source>
        <dbReference type="ARBA" id="ARBA00023157"/>
    </source>
</evidence>